<dbReference type="CDD" id="cd03220">
    <property type="entry name" value="ABC_KpsT_Wzt"/>
    <property type="match status" value="1"/>
</dbReference>
<dbReference type="RefSeq" id="WP_089849323.1">
    <property type="nucleotide sequence ID" value="NZ_FNEJ01000016.1"/>
</dbReference>
<dbReference type="InterPro" id="IPR027417">
    <property type="entry name" value="P-loop_NTPase"/>
</dbReference>
<dbReference type="GO" id="GO:0140359">
    <property type="term" value="F:ABC-type transporter activity"/>
    <property type="evidence" value="ECO:0007669"/>
    <property type="project" value="InterPro"/>
</dbReference>
<evidence type="ECO:0000313" key="6">
    <source>
        <dbReference type="EMBL" id="SDJ04611.1"/>
    </source>
</evidence>
<keyword evidence="7" id="KW-1185">Reference proteome</keyword>
<dbReference type="InterPro" id="IPR003439">
    <property type="entry name" value="ABC_transporter-like_ATP-bd"/>
</dbReference>
<accession>A0A1G8QIX3</accession>
<keyword evidence="2" id="KW-0813">Transport</keyword>
<dbReference type="Gene3D" id="3.40.50.300">
    <property type="entry name" value="P-loop containing nucleotide triphosphate hydrolases"/>
    <property type="match status" value="2"/>
</dbReference>
<dbReference type="STRING" id="555512.SAMN04487993_10169"/>
<dbReference type="OrthoDB" id="9778870at2"/>
<dbReference type="GO" id="GO:0016020">
    <property type="term" value="C:membrane"/>
    <property type="evidence" value="ECO:0007669"/>
    <property type="project" value="InterPro"/>
</dbReference>
<proteinExistence type="inferred from homology"/>
<evidence type="ECO:0000313" key="7">
    <source>
        <dbReference type="Proteomes" id="UP000199093"/>
    </source>
</evidence>
<dbReference type="AlphaFoldDB" id="A0A1G8QIX3"/>
<dbReference type="SMART" id="SM00382">
    <property type="entry name" value="AAA"/>
    <property type="match status" value="1"/>
</dbReference>
<dbReference type="PROSITE" id="PS50893">
    <property type="entry name" value="ABC_TRANSPORTER_2"/>
    <property type="match status" value="1"/>
</dbReference>
<feature type="domain" description="ABC transporter" evidence="5">
    <location>
        <begin position="2"/>
        <end position="221"/>
    </location>
</feature>
<dbReference type="SUPFAM" id="SSF52540">
    <property type="entry name" value="P-loop containing nucleoside triphosphate hydrolases"/>
    <property type="match status" value="2"/>
</dbReference>
<dbReference type="PANTHER" id="PTHR46743">
    <property type="entry name" value="TEICHOIC ACIDS EXPORT ATP-BINDING PROTEIN TAGH"/>
    <property type="match status" value="1"/>
</dbReference>
<dbReference type="InterPro" id="IPR050683">
    <property type="entry name" value="Bact_Polysacc_Export_ATP-bd"/>
</dbReference>
<keyword evidence="3" id="KW-0547">Nucleotide-binding</keyword>
<reference evidence="6 7" key="1">
    <citation type="submission" date="2016-10" db="EMBL/GenBank/DDBJ databases">
        <authorList>
            <person name="de Groot N.N."/>
        </authorList>
    </citation>
    <scope>NUCLEOTIDE SEQUENCE [LARGE SCALE GENOMIC DNA]</scope>
    <source>
        <strain evidence="6 7">DSM 26424</strain>
    </source>
</reference>
<keyword evidence="4" id="KW-0067">ATP-binding</keyword>
<dbReference type="PANTHER" id="PTHR46743:SF2">
    <property type="entry name" value="TEICHOIC ACIDS EXPORT ATP-BINDING PROTEIN TAGH"/>
    <property type="match status" value="1"/>
</dbReference>
<evidence type="ECO:0000259" key="5">
    <source>
        <dbReference type="PROSITE" id="PS50893"/>
    </source>
</evidence>
<name>A0A1G8QIX3_9RHOB</name>
<evidence type="ECO:0000256" key="4">
    <source>
        <dbReference type="ARBA" id="ARBA00022840"/>
    </source>
</evidence>
<organism evidence="6 7">
    <name type="scientific">Salipiger marinus</name>
    <dbReference type="NCBI Taxonomy" id="555512"/>
    <lineage>
        <taxon>Bacteria</taxon>
        <taxon>Pseudomonadati</taxon>
        <taxon>Pseudomonadota</taxon>
        <taxon>Alphaproteobacteria</taxon>
        <taxon>Rhodobacterales</taxon>
        <taxon>Roseobacteraceae</taxon>
        <taxon>Salipiger</taxon>
    </lineage>
</organism>
<evidence type="ECO:0000256" key="1">
    <source>
        <dbReference type="ARBA" id="ARBA00005417"/>
    </source>
</evidence>
<dbReference type="Pfam" id="PF00005">
    <property type="entry name" value="ABC_tran"/>
    <property type="match status" value="1"/>
</dbReference>
<evidence type="ECO:0000256" key="3">
    <source>
        <dbReference type="ARBA" id="ARBA00022741"/>
    </source>
</evidence>
<sequence>MIVLRNLTKTFVLNGRRKTVARNLNAVFPTGTSVALLGRNGAGKSTLLKMIAGTTTPTSGEILSDGRISFPVGLASSLHPDLTGAQNTRFVARIYGADTDALMAYVEEFAELGEHFHLPVRSYSSGMRGRLSFGVNMGLEFDTYLIDEVTAVGDAAFKRKSRDVFLARMQKAGAVFVSHSMGAVREMCKAGALIENGELTYYEDVEEAIERYMHMIDGAISAMAEPLPEGAAQMDFPRDSRMLFGIGLPQTRIDWVADCLRRHRPCHFAQTREPHYFDIRAGLSQKLRDRRFSTARTLADRMPAETEEARRYTVQLLGEMSALLSIHTAPQDGPDRHDAYLDYLLARHRGQQVICDFTPAYALLGTADLAEMATVGAARFVCVLRDPVTRLWAQMHDGLLPRQRVTSEPLEALARALLDNPARLELYPETDYAGLFERLEAGVSPARLLYLFHEDLTGRAGLMPLTEFLDVPKVLEITMLPLPEEVLPPIPEDLRQRLRALLAPHYAAAEQRFGDRLPAAWRAADPAE</sequence>
<dbReference type="GO" id="GO:0005524">
    <property type="term" value="F:ATP binding"/>
    <property type="evidence" value="ECO:0007669"/>
    <property type="project" value="UniProtKB-KW"/>
</dbReference>
<dbReference type="Proteomes" id="UP000199093">
    <property type="component" value="Unassembled WGS sequence"/>
</dbReference>
<gene>
    <name evidence="6" type="ORF">SAMN04487993_10169</name>
</gene>
<dbReference type="GO" id="GO:0016887">
    <property type="term" value="F:ATP hydrolysis activity"/>
    <property type="evidence" value="ECO:0007669"/>
    <property type="project" value="InterPro"/>
</dbReference>
<dbReference type="InterPro" id="IPR015860">
    <property type="entry name" value="ABC_transpr_TagH-like"/>
</dbReference>
<comment type="similarity">
    <text evidence="1">Belongs to the ABC transporter superfamily.</text>
</comment>
<protein>
    <submittedName>
        <fullName evidence="6">ABC-type polysaccharide/polyol phosphate transport system, ATPase component</fullName>
    </submittedName>
</protein>
<dbReference type="InterPro" id="IPR003593">
    <property type="entry name" value="AAA+_ATPase"/>
</dbReference>
<evidence type="ECO:0000256" key="2">
    <source>
        <dbReference type="ARBA" id="ARBA00022448"/>
    </source>
</evidence>
<dbReference type="EMBL" id="FNEJ01000016">
    <property type="protein sequence ID" value="SDJ04611.1"/>
    <property type="molecule type" value="Genomic_DNA"/>
</dbReference>